<evidence type="ECO:0000313" key="2">
    <source>
        <dbReference type="EMBL" id="KAK6932208.1"/>
    </source>
</evidence>
<dbReference type="Proteomes" id="UP001370490">
    <property type="component" value="Unassembled WGS sequence"/>
</dbReference>
<dbReference type="PANTHER" id="PTHR37214:SF2">
    <property type="entry name" value="CYTOMEGALOVIRUS UL139 PROTEIN"/>
    <property type="match status" value="1"/>
</dbReference>
<dbReference type="EMBL" id="JBAMMX010000010">
    <property type="protein sequence ID" value="KAK6932208.1"/>
    <property type="molecule type" value="Genomic_DNA"/>
</dbReference>
<organism evidence="2 3">
    <name type="scientific">Dillenia turbinata</name>
    <dbReference type="NCBI Taxonomy" id="194707"/>
    <lineage>
        <taxon>Eukaryota</taxon>
        <taxon>Viridiplantae</taxon>
        <taxon>Streptophyta</taxon>
        <taxon>Embryophyta</taxon>
        <taxon>Tracheophyta</taxon>
        <taxon>Spermatophyta</taxon>
        <taxon>Magnoliopsida</taxon>
        <taxon>eudicotyledons</taxon>
        <taxon>Gunneridae</taxon>
        <taxon>Pentapetalae</taxon>
        <taxon>Dilleniales</taxon>
        <taxon>Dilleniaceae</taxon>
        <taxon>Dillenia</taxon>
    </lineage>
</organism>
<comment type="caution">
    <text evidence="2">The sequence shown here is derived from an EMBL/GenBank/DDBJ whole genome shotgun (WGS) entry which is preliminary data.</text>
</comment>
<sequence>MALSHAFHERLQQMEETRNQRLSLLQAEKDLQNIKSQLLSAKLSNIRSIQRRCFMLDHKIASQNFNILNLKSQIDALDSNYSISVQQLRCLKVEVEEIEELEKEKDRFYELKSLEMKEFTENVERFVVNCRMRVQELQNNLNELNSTFMKLHDGNGEGDVQCSQIAAAEKRRSELLAMKESISRNLASNYQLREVLRKELQSHMFSKSG</sequence>
<evidence type="ECO:0000256" key="1">
    <source>
        <dbReference type="SAM" id="Coils"/>
    </source>
</evidence>
<reference evidence="2 3" key="1">
    <citation type="submission" date="2023-12" db="EMBL/GenBank/DDBJ databases">
        <title>A high-quality genome assembly for Dillenia turbinata (Dilleniales).</title>
        <authorList>
            <person name="Chanderbali A."/>
        </authorList>
    </citation>
    <scope>NUCLEOTIDE SEQUENCE [LARGE SCALE GENOMIC DNA]</scope>
    <source>
        <strain evidence="2">LSX21</strain>
        <tissue evidence="2">Leaf</tissue>
    </source>
</reference>
<keyword evidence="3" id="KW-1185">Reference proteome</keyword>
<dbReference type="PANTHER" id="PTHR37214">
    <property type="entry name" value="CYTOMEGALOVIRUS UL139 PROTEIN"/>
    <property type="match status" value="1"/>
</dbReference>
<keyword evidence="1" id="KW-0175">Coiled coil</keyword>
<name>A0AAN8ZFQ3_9MAGN</name>
<dbReference type="AlphaFoldDB" id="A0AAN8ZFQ3"/>
<protein>
    <submittedName>
        <fullName evidence="2">Herpesvirus UL139, cytomegalovirus</fullName>
    </submittedName>
</protein>
<dbReference type="Pfam" id="PF12507">
    <property type="entry name" value="HCMV_UL139"/>
    <property type="match status" value="1"/>
</dbReference>
<dbReference type="InterPro" id="IPR021042">
    <property type="entry name" value="Herpes_UL139_cytomegalovirus"/>
</dbReference>
<gene>
    <name evidence="2" type="ORF">RJ641_001832</name>
</gene>
<accession>A0AAN8ZFQ3</accession>
<feature type="coiled-coil region" evidence="1">
    <location>
        <begin position="91"/>
        <end position="185"/>
    </location>
</feature>
<proteinExistence type="predicted"/>
<evidence type="ECO:0000313" key="3">
    <source>
        <dbReference type="Proteomes" id="UP001370490"/>
    </source>
</evidence>